<sequence length="304" mass="35219">MSRQFGAYTIKEFFQNNQTNQRNNRNNESNFGSQQKKYSLDSGIYELLRELAMGKQFDESIYSGYNYDNYLEISSEFNAASNVLRNRILTVPVAANFNDIKCNNITIDVLNMELIYSIDDPESQDEDGQITDEIDIRVKLISRNRAGDRIEAQKQDDDAVFTLFRTYIREMILYMGSSTHPSDGSVNFSGYKNLLALVIKQQSYDNDYPNPYLYTLLSFYTSSVEIMRHIFSFQLSVSDEIKELIRVKHLFTTFTDSSENVVTKMIKINGWEMNIRNQTLYYRAPKTSNVVNAINSNFSAIRLD</sequence>
<organism evidence="1">
    <name type="scientific">Physostegia virginiana fijivirus</name>
    <dbReference type="NCBI Taxonomy" id="3075966"/>
    <lineage>
        <taxon>Viruses</taxon>
        <taxon>Riboviria</taxon>
        <taxon>Orthornavirae</taxon>
        <taxon>Duplornaviricota</taxon>
        <taxon>Resentoviricetes</taxon>
        <taxon>Reovirales</taxon>
        <taxon>Spinareoviridae</taxon>
        <taxon>Fijivirus</taxon>
    </lineage>
</organism>
<evidence type="ECO:0000313" key="1">
    <source>
        <dbReference type="EMBL" id="WNH14485.1"/>
    </source>
</evidence>
<accession>A0AA96C2T4</accession>
<proteinExistence type="predicted"/>
<name>A0AA96C2T4_9REOV</name>
<reference evidence="1" key="1">
    <citation type="submission" date="2023-08" db="EMBL/GenBank/DDBJ databases">
        <title>Identification of viral pathogens in a Physostegia virginiana plant by high-throughput sequencing.</title>
        <authorList>
            <person name="Dong J."/>
            <person name="Fu S."/>
            <person name="Chen Y."/>
            <person name="Cao M."/>
            <person name="Zhou X."/>
            <person name="Wu J."/>
        </authorList>
    </citation>
    <scope>NUCLEOTIDE SEQUENCE</scope>
    <source>
        <strain evidence="1">Beijing</strain>
    </source>
</reference>
<dbReference type="EMBL" id="OR378270">
    <property type="protein sequence ID" value="WNH14485.1"/>
    <property type="molecule type" value="Genomic_RNA"/>
</dbReference>
<dbReference type="InterPro" id="IPR009268">
    <property type="entry name" value="Reo_P9"/>
</dbReference>
<protein>
    <submittedName>
        <fullName evidence="1">Nonstructural protein</fullName>
    </submittedName>
</protein>
<gene>
    <name evidence="1" type="primary">orf1</name>
</gene>
<dbReference type="Pfam" id="PF06043">
    <property type="entry name" value="Reo_P9"/>
    <property type="match status" value="1"/>
</dbReference>